<dbReference type="STRING" id="1235591.CAK95_12000"/>
<dbReference type="KEGG" id="psin:CAK95_12000"/>
<dbReference type="SUPFAM" id="SSF52833">
    <property type="entry name" value="Thioredoxin-like"/>
    <property type="match status" value="1"/>
</dbReference>
<gene>
    <name evidence="1" type="ORF">CAK95_12000</name>
</gene>
<name>A0A1W6ZQU0_9HYPH</name>
<dbReference type="Pfam" id="PF05988">
    <property type="entry name" value="DUF899"/>
    <property type="match status" value="1"/>
</dbReference>
<evidence type="ECO:0000313" key="2">
    <source>
        <dbReference type="Proteomes" id="UP000194137"/>
    </source>
</evidence>
<dbReference type="InterPro" id="IPR010296">
    <property type="entry name" value="DUF899_thioredox"/>
</dbReference>
<dbReference type="EMBL" id="CP021112">
    <property type="protein sequence ID" value="ARP99729.1"/>
    <property type="molecule type" value="Genomic_DNA"/>
</dbReference>
<sequence>MTDVSNATNHRIVSRDTWLKERKALLAEEKEMTHLRDKLSAKRRDLPWVKVEKTYVFDTPDGKKTLADLFDGRSQLIVKHFMLAPGQKDGCVGCSFEVDHVEAALQHIEHHDVSFVSVARAPLAEIEAFKTRMGWRFRWVSSFGSDFNYDFDVSFTPEQMKSGKAFYNYQETEVPLEDLSGFSIFYKDEKGDIFHTYSTFGRGGEEVLGSYMLLDLTPKGRNEQGPNFDLTDWVRHHDRYGAVGHVAPTGRWVAGDEASSCCHSN</sequence>
<accession>A0A1W6ZQU0</accession>
<evidence type="ECO:0000313" key="1">
    <source>
        <dbReference type="EMBL" id="ARP99729.1"/>
    </source>
</evidence>
<dbReference type="AlphaFoldDB" id="A0A1W6ZQU0"/>
<keyword evidence="2" id="KW-1185">Reference proteome</keyword>
<dbReference type="RefSeq" id="WP_086088136.1">
    <property type="nucleotide sequence ID" value="NZ_CP021112.1"/>
</dbReference>
<protein>
    <submittedName>
        <fullName evidence="1">Thioredoxin</fullName>
    </submittedName>
</protein>
<reference evidence="1 2" key="1">
    <citation type="submission" date="2017-05" db="EMBL/GenBank/DDBJ databases">
        <title>Full genome sequence of Pseudorhodoplanes sinuspersici.</title>
        <authorList>
            <person name="Dastgheib S.M.M."/>
            <person name="Shavandi M."/>
            <person name="Tirandaz H."/>
        </authorList>
    </citation>
    <scope>NUCLEOTIDE SEQUENCE [LARGE SCALE GENOMIC DNA]</scope>
    <source>
        <strain evidence="1 2">RIPI110</strain>
    </source>
</reference>
<dbReference type="OrthoDB" id="7331188at2"/>
<organism evidence="1 2">
    <name type="scientific">Pseudorhodoplanes sinuspersici</name>
    <dbReference type="NCBI Taxonomy" id="1235591"/>
    <lineage>
        <taxon>Bacteria</taxon>
        <taxon>Pseudomonadati</taxon>
        <taxon>Pseudomonadota</taxon>
        <taxon>Alphaproteobacteria</taxon>
        <taxon>Hyphomicrobiales</taxon>
        <taxon>Pseudorhodoplanes</taxon>
    </lineage>
</organism>
<dbReference type="Proteomes" id="UP000194137">
    <property type="component" value="Chromosome"/>
</dbReference>
<dbReference type="InterPro" id="IPR036249">
    <property type="entry name" value="Thioredoxin-like_sf"/>
</dbReference>
<proteinExistence type="predicted"/>